<protein>
    <recommendedName>
        <fullName evidence="1">GIY-YIG domain-containing protein</fullName>
    </recommendedName>
</protein>
<evidence type="ECO:0000313" key="2">
    <source>
        <dbReference type="EMBL" id="EOL43821.1"/>
    </source>
</evidence>
<dbReference type="OrthoDB" id="3193269at2"/>
<name>R3W7M8_9ENTE</name>
<evidence type="ECO:0000313" key="3">
    <source>
        <dbReference type="Proteomes" id="UP000013785"/>
    </source>
</evidence>
<dbReference type="PATRIC" id="fig|1158610.3.peg.1796"/>
<dbReference type="Pfam" id="PF01541">
    <property type="entry name" value="GIY-YIG"/>
    <property type="match status" value="1"/>
</dbReference>
<dbReference type="InterPro" id="IPR035901">
    <property type="entry name" value="GIY-YIG_endonuc_sf"/>
</dbReference>
<accession>R3W7M8</accession>
<dbReference type="Pfam" id="PF09848">
    <property type="entry name" value="SLFN-g3_helicase"/>
    <property type="match status" value="1"/>
</dbReference>
<dbReference type="HOGENOM" id="CLU_009521_2_0_9"/>
<dbReference type="InterPro" id="IPR027417">
    <property type="entry name" value="P-loop_NTPase"/>
</dbReference>
<reference evidence="2 3" key="1">
    <citation type="submission" date="2013-02" db="EMBL/GenBank/DDBJ databases">
        <title>The Genome Sequence of Enterococcus phoeniculicola BAA-412.</title>
        <authorList>
            <consortium name="The Broad Institute Genome Sequencing Platform"/>
            <consortium name="The Broad Institute Genome Sequencing Center for Infectious Disease"/>
            <person name="Earl A.M."/>
            <person name="Gilmore M.S."/>
            <person name="Lebreton F."/>
            <person name="Walker B."/>
            <person name="Young S.K."/>
            <person name="Zeng Q."/>
            <person name="Gargeya S."/>
            <person name="Fitzgerald M."/>
            <person name="Haas B."/>
            <person name="Abouelleil A."/>
            <person name="Alvarado L."/>
            <person name="Arachchi H.M."/>
            <person name="Berlin A.M."/>
            <person name="Chapman S.B."/>
            <person name="Dewar J."/>
            <person name="Goldberg J."/>
            <person name="Griggs A."/>
            <person name="Gujja S."/>
            <person name="Hansen M."/>
            <person name="Howarth C."/>
            <person name="Imamovic A."/>
            <person name="Larimer J."/>
            <person name="McCowan C."/>
            <person name="Murphy C."/>
            <person name="Neiman D."/>
            <person name="Pearson M."/>
            <person name="Priest M."/>
            <person name="Roberts A."/>
            <person name="Saif S."/>
            <person name="Shea T."/>
            <person name="Sisk P."/>
            <person name="Sykes S."/>
            <person name="Wortman J."/>
            <person name="Nusbaum C."/>
            <person name="Birren B."/>
        </authorList>
    </citation>
    <scope>NUCLEOTIDE SEQUENCE [LARGE SCALE GENOMIC DNA]</scope>
    <source>
        <strain evidence="2 3">ATCC BAA-412</strain>
    </source>
</reference>
<keyword evidence="3" id="KW-1185">Reference proteome</keyword>
<dbReference type="SUPFAM" id="SSF52540">
    <property type="entry name" value="P-loop containing nucleoside triphosphate hydrolases"/>
    <property type="match status" value="1"/>
</dbReference>
<gene>
    <name evidence="2" type="ORF">UC3_01802</name>
</gene>
<dbReference type="SMART" id="SM00487">
    <property type="entry name" value="DEXDc"/>
    <property type="match status" value="1"/>
</dbReference>
<dbReference type="Gene3D" id="3.40.50.300">
    <property type="entry name" value="P-loop containing nucleotide triphosphate hydrolases"/>
    <property type="match status" value="1"/>
</dbReference>
<feature type="domain" description="GIY-YIG" evidence="1">
    <location>
        <begin position="30"/>
        <end position="111"/>
    </location>
</feature>
<dbReference type="eggNOG" id="COG1474">
    <property type="taxonomic scope" value="Bacteria"/>
</dbReference>
<dbReference type="InterPro" id="IPR018647">
    <property type="entry name" value="SLFN_3-like_DNA/RNA_helicase"/>
</dbReference>
<dbReference type="AlphaFoldDB" id="R3W7M8"/>
<dbReference type="eggNOG" id="COG3410">
    <property type="taxonomic scope" value="Bacteria"/>
</dbReference>
<dbReference type="STRING" id="154621.RV11_GL002229"/>
<sequence>MTSYRVINLRLVDGRIVNQLEEYQKYVLINNPVTYIYYNLKNRKIYVGETNSFNSRHSQHLGETNPKFNYQEFTNCLVIYSNLFNKSVILDLESLILNYMIAEADSTRFVFANGNNGQTELIYKNKEEILTEVFYKLWTNELHVLGLVNNPNINELRESLLFKYSPFKQLSPKQKEIVDEIEKNITKKYLVEAPAGSGKSVLFTNLAFSLAERNPNLKIGLITTGNLTKQFNLIFKSIGLNERLKVKTGSQLILDAKKNDKKFDIIIVDEAHKLKQHYRKGHPNARRHLKEGEEELTLLEGITDGLVLLYDPYQGIKPQNIRPSKIRNLTKEYKKLMLVQQFRIGGNGDFSGEDFLKGILYGLQLSDNKNFNTKVFKDDYFKIVDTFKEVIDYINIHSHAYPKTTNRVIAGYCREWISNTSKKENKGKKLEELPYDWNIDGINKRWNSTYEDWVKKINSENEIGSIHAIQGYDLNYSGVIIGNDITVNDGRIIAVSENYKDIGGTPLKEEFSLSELTEYILNIYYVLLSRGMDGCAVYFEDKNVEKIFRERVGL</sequence>
<dbReference type="EMBL" id="AJAT01000015">
    <property type="protein sequence ID" value="EOL43821.1"/>
    <property type="molecule type" value="Genomic_DNA"/>
</dbReference>
<dbReference type="PROSITE" id="PS50164">
    <property type="entry name" value="GIY_YIG"/>
    <property type="match status" value="1"/>
</dbReference>
<dbReference type="Proteomes" id="UP000013785">
    <property type="component" value="Unassembled WGS sequence"/>
</dbReference>
<dbReference type="InterPro" id="IPR014001">
    <property type="entry name" value="Helicase_ATP-bd"/>
</dbReference>
<evidence type="ECO:0000259" key="1">
    <source>
        <dbReference type="PROSITE" id="PS50164"/>
    </source>
</evidence>
<dbReference type="InterPro" id="IPR000305">
    <property type="entry name" value="GIY-YIG_endonuc"/>
</dbReference>
<comment type="caution">
    <text evidence="2">The sequence shown here is derived from an EMBL/GenBank/DDBJ whole genome shotgun (WGS) entry which is preliminary data.</text>
</comment>
<dbReference type="SUPFAM" id="SSF82771">
    <property type="entry name" value="GIY-YIG endonuclease"/>
    <property type="match status" value="1"/>
</dbReference>
<organism evidence="2 3">
    <name type="scientific">Enterococcus phoeniculicola ATCC BAA-412</name>
    <dbReference type="NCBI Taxonomy" id="1158610"/>
    <lineage>
        <taxon>Bacteria</taxon>
        <taxon>Bacillati</taxon>
        <taxon>Bacillota</taxon>
        <taxon>Bacilli</taxon>
        <taxon>Lactobacillales</taxon>
        <taxon>Enterococcaceae</taxon>
        <taxon>Enterococcus</taxon>
    </lineage>
</organism>
<proteinExistence type="predicted"/>